<organism evidence="1 2">
    <name type="scientific">Heterorhabditis bacteriophora</name>
    <name type="common">Entomopathogenic nematode worm</name>
    <dbReference type="NCBI Taxonomy" id="37862"/>
    <lineage>
        <taxon>Eukaryota</taxon>
        <taxon>Metazoa</taxon>
        <taxon>Ecdysozoa</taxon>
        <taxon>Nematoda</taxon>
        <taxon>Chromadorea</taxon>
        <taxon>Rhabditida</taxon>
        <taxon>Rhabditina</taxon>
        <taxon>Rhabditomorpha</taxon>
        <taxon>Strongyloidea</taxon>
        <taxon>Heterorhabditidae</taxon>
        <taxon>Heterorhabditis</taxon>
    </lineage>
</organism>
<reference evidence="2" key="1">
    <citation type="submission" date="2016-11" db="UniProtKB">
        <authorList>
            <consortium name="WormBaseParasite"/>
        </authorList>
    </citation>
    <scope>IDENTIFICATION</scope>
</reference>
<protein>
    <submittedName>
        <fullName evidence="2">PK_Tyr_Ser-Thr domain-containing protein</fullName>
    </submittedName>
</protein>
<accession>A0A1I7X827</accession>
<proteinExistence type="predicted"/>
<dbReference type="WBParaSite" id="Hba_13734">
    <property type="protein sequence ID" value="Hba_13734"/>
    <property type="gene ID" value="Hba_13734"/>
</dbReference>
<name>A0A1I7X827_HETBA</name>
<dbReference type="AlphaFoldDB" id="A0A1I7X827"/>
<evidence type="ECO:0000313" key="2">
    <source>
        <dbReference type="WBParaSite" id="Hba_13734"/>
    </source>
</evidence>
<dbReference type="Proteomes" id="UP000095283">
    <property type="component" value="Unplaced"/>
</dbReference>
<sequence length="81" mass="9357">MLGKGYVSTSTCDSPDMEFNMSVEFISLGHFISRLERKEALETRDRMIIPPRCAAKSQEIGLMNVTPWKEYFTREQPFIPP</sequence>
<keyword evidence="1" id="KW-1185">Reference proteome</keyword>
<evidence type="ECO:0000313" key="1">
    <source>
        <dbReference type="Proteomes" id="UP000095283"/>
    </source>
</evidence>